<organism evidence="1 2">
    <name type="scientific">Gemmatirosa kalamazoonensis</name>
    <dbReference type="NCBI Taxonomy" id="861299"/>
    <lineage>
        <taxon>Bacteria</taxon>
        <taxon>Pseudomonadati</taxon>
        <taxon>Gemmatimonadota</taxon>
        <taxon>Gemmatimonadia</taxon>
        <taxon>Gemmatimonadales</taxon>
        <taxon>Gemmatimonadaceae</taxon>
        <taxon>Gemmatirosa</taxon>
    </lineage>
</organism>
<dbReference type="InParanoid" id="W0REU9"/>
<dbReference type="Proteomes" id="UP000019151">
    <property type="component" value="Chromosome"/>
</dbReference>
<evidence type="ECO:0000313" key="1">
    <source>
        <dbReference type="EMBL" id="AHG89629.1"/>
    </source>
</evidence>
<dbReference type="AlphaFoldDB" id="W0REU9"/>
<dbReference type="EMBL" id="CP007128">
    <property type="protein sequence ID" value="AHG89629.1"/>
    <property type="molecule type" value="Genomic_DNA"/>
</dbReference>
<dbReference type="KEGG" id="gba:J421_2092"/>
<gene>
    <name evidence="1" type="ORF">J421_2092</name>
</gene>
<dbReference type="OrthoDB" id="9799111at2"/>
<name>W0REU9_9BACT</name>
<keyword evidence="2" id="KW-1185">Reference proteome</keyword>
<dbReference type="HOGENOM" id="CLU_1803397_0_0_0"/>
<reference evidence="1 2" key="1">
    <citation type="journal article" date="2014" name="Genome Announc.">
        <title>Genome Sequence and Methylome of Soil Bacterium Gemmatirosa kalamazoonensis KBS708T, a Member of the Rarely Cultivated Gemmatimonadetes Phylum.</title>
        <authorList>
            <person name="Debruyn J.M."/>
            <person name="Radosevich M."/>
            <person name="Wommack K.E."/>
            <person name="Polson S.W."/>
            <person name="Hauser L.J."/>
            <person name="Fawaz M.N."/>
            <person name="Korlach J."/>
            <person name="Tsai Y.C."/>
        </authorList>
    </citation>
    <scope>NUCLEOTIDE SEQUENCE [LARGE SCALE GENOMIC DNA]</scope>
    <source>
        <strain evidence="1 2">KBS708</strain>
    </source>
</reference>
<protein>
    <submittedName>
        <fullName evidence="1">Uncharacterized protein</fullName>
    </submittedName>
</protein>
<proteinExistence type="predicted"/>
<dbReference type="eggNOG" id="ENOG50314Q2">
    <property type="taxonomic scope" value="Bacteria"/>
</dbReference>
<dbReference type="RefSeq" id="WP_025411120.1">
    <property type="nucleotide sequence ID" value="NZ_CP007128.1"/>
</dbReference>
<sequence>MLQIAIVTALLLTAVLFALVSSRAIDSADSRDEVARHLFLASFDGSGVAPSLLLEVFEALRRRVPQGVDVMRPADQLAATYGFTQEDAEDVVLLVAARSEGHLPTPSDLDRLGQQVRTVADLVRFLVPFCMPEPQPRILAQAS</sequence>
<evidence type="ECO:0000313" key="2">
    <source>
        <dbReference type="Proteomes" id="UP000019151"/>
    </source>
</evidence>
<dbReference type="STRING" id="861299.J421_2092"/>
<accession>W0REU9</accession>